<dbReference type="EMBL" id="JBHMEX010000032">
    <property type="protein sequence ID" value="MFB9064351.1"/>
    <property type="molecule type" value="Genomic_DNA"/>
</dbReference>
<dbReference type="SUPFAM" id="SSF51206">
    <property type="entry name" value="cAMP-binding domain-like"/>
    <property type="match status" value="1"/>
</dbReference>
<gene>
    <name evidence="2" type="ORF">ACFFUQ_09975</name>
</gene>
<organism evidence="2 3">
    <name type="scientific">Flavobacterium branchiarum</name>
    <dbReference type="NCBI Taxonomy" id="1114870"/>
    <lineage>
        <taxon>Bacteria</taxon>
        <taxon>Pseudomonadati</taxon>
        <taxon>Bacteroidota</taxon>
        <taxon>Flavobacteriia</taxon>
        <taxon>Flavobacteriales</taxon>
        <taxon>Flavobacteriaceae</taxon>
        <taxon>Flavobacterium</taxon>
    </lineage>
</organism>
<comment type="caution">
    <text evidence="2">The sequence shown here is derived from an EMBL/GenBank/DDBJ whole genome shotgun (WGS) entry which is preliminary data.</text>
</comment>
<feature type="domain" description="Cyclic nucleotide-binding" evidence="1">
    <location>
        <begin position="11"/>
        <end position="113"/>
    </location>
</feature>
<evidence type="ECO:0000313" key="3">
    <source>
        <dbReference type="Proteomes" id="UP001589589"/>
    </source>
</evidence>
<protein>
    <submittedName>
        <fullName evidence="2">Crp/Fnr family transcriptional regulator</fullName>
    </submittedName>
</protein>
<dbReference type="InterPro" id="IPR000595">
    <property type="entry name" value="cNMP-bd_dom"/>
</dbReference>
<dbReference type="Pfam" id="PF00027">
    <property type="entry name" value="cNMP_binding"/>
    <property type="match status" value="1"/>
</dbReference>
<dbReference type="Proteomes" id="UP001589589">
    <property type="component" value="Unassembled WGS sequence"/>
</dbReference>
<name>A0ABV5FLC4_9FLAO</name>
<accession>A0ABV5FLC4</accession>
<proteinExistence type="predicted"/>
<dbReference type="PROSITE" id="PS50042">
    <property type="entry name" value="CNMP_BINDING_3"/>
    <property type="match status" value="1"/>
</dbReference>
<reference evidence="2 3" key="1">
    <citation type="submission" date="2024-09" db="EMBL/GenBank/DDBJ databases">
        <authorList>
            <person name="Sun Q."/>
            <person name="Mori K."/>
        </authorList>
    </citation>
    <scope>NUCLEOTIDE SEQUENCE [LARGE SCALE GENOMIC DNA]</scope>
    <source>
        <strain evidence="2 3">CECT 7908</strain>
    </source>
</reference>
<keyword evidence="3" id="KW-1185">Reference proteome</keyword>
<sequence>MTELEQYINSHFEIIQPSELTAVSSLFNQVTLKKSNCLLTEGKLCDKFCFIKSGFLRVFAIPNGIEVTQWIATRGYFGTDFSSFFFGSPSRWTIQALENTELFIITKEDYTKIESLVPNWTELERTFLIRCLTMMEDRIHNHLSMSAEERYLHFFENNKALFNQVPLQYIASMLGMTPETFSRIRKKLST</sequence>
<dbReference type="InterPro" id="IPR018490">
    <property type="entry name" value="cNMP-bd_dom_sf"/>
</dbReference>
<dbReference type="InterPro" id="IPR014710">
    <property type="entry name" value="RmlC-like_jellyroll"/>
</dbReference>
<dbReference type="RefSeq" id="WP_290266464.1">
    <property type="nucleotide sequence ID" value="NZ_JAUFQQ010000005.1"/>
</dbReference>
<evidence type="ECO:0000313" key="2">
    <source>
        <dbReference type="EMBL" id="MFB9064351.1"/>
    </source>
</evidence>
<dbReference type="Gene3D" id="2.60.120.10">
    <property type="entry name" value="Jelly Rolls"/>
    <property type="match status" value="1"/>
</dbReference>
<evidence type="ECO:0000259" key="1">
    <source>
        <dbReference type="PROSITE" id="PS50042"/>
    </source>
</evidence>